<comment type="caution">
    <text evidence="4">The sequence shown here is derived from an EMBL/GenBank/DDBJ whole genome shotgun (WGS) entry which is preliminary data.</text>
</comment>
<dbReference type="InterPro" id="IPR009057">
    <property type="entry name" value="Homeodomain-like_sf"/>
</dbReference>
<feature type="domain" description="HTH araC/xylS-type" evidence="3">
    <location>
        <begin position="231"/>
        <end position="328"/>
    </location>
</feature>
<dbReference type="Gene3D" id="1.10.10.60">
    <property type="entry name" value="Homeodomain-like"/>
    <property type="match status" value="1"/>
</dbReference>
<keyword evidence="1" id="KW-0805">Transcription regulation</keyword>
<dbReference type="RefSeq" id="WP_229991289.1">
    <property type="nucleotide sequence ID" value="NZ_JAJJMO010000001.1"/>
</dbReference>
<evidence type="ECO:0000313" key="4">
    <source>
        <dbReference type="EMBL" id="MCC9074479.1"/>
    </source>
</evidence>
<accession>A0ABS8N0C0</accession>
<evidence type="ECO:0000313" key="5">
    <source>
        <dbReference type="Proteomes" id="UP001430919"/>
    </source>
</evidence>
<proteinExistence type="predicted"/>
<dbReference type="EMBL" id="JAJJMO010000001">
    <property type="protein sequence ID" value="MCC9074479.1"/>
    <property type="molecule type" value="Genomic_DNA"/>
</dbReference>
<evidence type="ECO:0000259" key="3">
    <source>
        <dbReference type="PROSITE" id="PS01124"/>
    </source>
</evidence>
<protein>
    <submittedName>
        <fullName evidence="4">Helix-turn-helix transcriptional regulator</fullName>
    </submittedName>
</protein>
<evidence type="ECO:0000256" key="2">
    <source>
        <dbReference type="ARBA" id="ARBA00023163"/>
    </source>
</evidence>
<keyword evidence="2" id="KW-0804">Transcription</keyword>
<dbReference type="PANTHER" id="PTHR47893:SF1">
    <property type="entry name" value="REGULATORY PROTEIN PCHR"/>
    <property type="match status" value="1"/>
</dbReference>
<dbReference type="SMART" id="SM00342">
    <property type="entry name" value="HTH_ARAC"/>
    <property type="match status" value="1"/>
</dbReference>
<name>A0ABS8N0C0_9FLAO</name>
<organism evidence="4 5">
    <name type="scientific">Flavobacterium pisciphilum</name>
    <dbReference type="NCBI Taxonomy" id="2893755"/>
    <lineage>
        <taxon>Bacteria</taxon>
        <taxon>Pseudomonadati</taxon>
        <taxon>Bacteroidota</taxon>
        <taxon>Flavobacteriia</taxon>
        <taxon>Flavobacteriales</taxon>
        <taxon>Flavobacteriaceae</taxon>
        <taxon>Flavobacterium</taxon>
    </lineage>
</organism>
<evidence type="ECO:0000256" key="1">
    <source>
        <dbReference type="ARBA" id="ARBA00023015"/>
    </source>
</evidence>
<gene>
    <name evidence="4" type="ORF">LNQ49_23085</name>
</gene>
<sequence length="328" mass="38418">MDEILKEFEHFYSLTSTWQQNYIDEFGCTMISDRIMSFPKEVADGAAYFMEISPDMAVVVFDATLKEKIRFTRIQTDEDFWIIYYDLSDRFNKHVVNGVKHKIGYKSKLSFGIVDNQIRSSYVPEIGNRSYLFRLLISKKMIKSFFEKEVLEKRLNAFLKNNIQKMFFYGHIDSRSKLVLYELKQQRMEDFNYEFLLKNASYKILTYFFERLVNQGANMKSLLEKDVEAVMKSQDFLLSDLLLPFPGILTLAEIANMSVSKFSNVYKNIYGKSPALFFRIEKLELAKELLENGDFKSIADLSDALGYSKTAYFSSIYKKHFGVFPNPI</sequence>
<dbReference type="InterPro" id="IPR053142">
    <property type="entry name" value="PchR_regulatory_protein"/>
</dbReference>
<dbReference type="PROSITE" id="PS01124">
    <property type="entry name" value="HTH_ARAC_FAMILY_2"/>
    <property type="match status" value="1"/>
</dbReference>
<keyword evidence="5" id="KW-1185">Reference proteome</keyword>
<dbReference type="PANTHER" id="PTHR47893">
    <property type="entry name" value="REGULATORY PROTEIN PCHR"/>
    <property type="match status" value="1"/>
</dbReference>
<dbReference type="SUPFAM" id="SSF46689">
    <property type="entry name" value="Homeodomain-like"/>
    <property type="match status" value="1"/>
</dbReference>
<reference evidence="4" key="1">
    <citation type="submission" date="2021-11" db="EMBL/GenBank/DDBJ databases">
        <title>Description of novel Flavobacterium species.</title>
        <authorList>
            <person name="Saticioglu I.B."/>
            <person name="Ay H."/>
            <person name="Altun S."/>
            <person name="Duman M."/>
        </authorList>
    </citation>
    <scope>NUCLEOTIDE SEQUENCE</scope>
    <source>
        <strain evidence="4">F-65</strain>
    </source>
</reference>
<dbReference type="Pfam" id="PF12833">
    <property type="entry name" value="HTH_18"/>
    <property type="match status" value="1"/>
</dbReference>
<dbReference type="Proteomes" id="UP001430919">
    <property type="component" value="Unassembled WGS sequence"/>
</dbReference>
<dbReference type="InterPro" id="IPR018060">
    <property type="entry name" value="HTH_AraC"/>
</dbReference>